<dbReference type="Proteomes" id="UP000010074">
    <property type="component" value="Chromosome"/>
</dbReference>
<name>K7Z919_BDEBC</name>
<dbReference type="SUPFAM" id="SSF81901">
    <property type="entry name" value="HCP-like"/>
    <property type="match status" value="1"/>
</dbReference>
<reference evidence="1 2" key="1">
    <citation type="journal article" date="2012" name="BMC Genomics">
        <title>Genome analysis of a simultaneously predatory and prey-independent, novel Bdellovibrio bacteriovorus from the River Tiber, supports in silico predictions of both ancient and recent lateral gene transfer from diverse bacteria.</title>
        <authorList>
            <person name="Hobley L."/>
            <person name="Lerner T.R."/>
            <person name="Williams L.E."/>
            <person name="Lambert C."/>
            <person name="Till R."/>
            <person name="Milner D.S."/>
            <person name="Basford S.M."/>
            <person name="Capeness M.J."/>
            <person name="Fenton A.K."/>
            <person name="Atterbury R.J."/>
            <person name="Harris M.A."/>
            <person name="Sockett R.E."/>
        </authorList>
    </citation>
    <scope>NUCLEOTIDE SEQUENCE [LARGE SCALE GENOMIC DNA]</scope>
    <source>
        <strain evidence="1 2">Tiberius</strain>
    </source>
</reference>
<dbReference type="KEGG" id="bbat:Bdt_1270"/>
<organism evidence="1 2">
    <name type="scientific">Bdellovibrio bacteriovorus str. Tiberius</name>
    <dbReference type="NCBI Taxonomy" id="1069642"/>
    <lineage>
        <taxon>Bacteria</taxon>
        <taxon>Pseudomonadati</taxon>
        <taxon>Bdellovibrionota</taxon>
        <taxon>Bdellovibrionia</taxon>
        <taxon>Bdellovibrionales</taxon>
        <taxon>Pseudobdellovibrionaceae</taxon>
        <taxon>Bdellovibrio</taxon>
    </lineage>
</organism>
<evidence type="ECO:0008006" key="3">
    <source>
        <dbReference type="Google" id="ProtNLM"/>
    </source>
</evidence>
<sequence>MIADLLWIRAVQDFDYCDQQIADNVCRNNSWLFLMLDAVTTLSPNFRVPYAAGALALTVIISDIDGATKIFDKGAKAFPNDWPILYRAAYHYMYEVKDNKRAAELLIQAGKNGAPPWVFTLAGRLYSDAGNLELAESVLQDMINTEQDPVLIKRLQDKIQSMKSKSN</sequence>
<dbReference type="EMBL" id="CP002930">
    <property type="protein sequence ID" value="AFY00969.1"/>
    <property type="molecule type" value="Genomic_DNA"/>
</dbReference>
<proteinExistence type="predicted"/>
<evidence type="ECO:0000313" key="1">
    <source>
        <dbReference type="EMBL" id="AFY00969.1"/>
    </source>
</evidence>
<accession>K7Z919</accession>
<protein>
    <recommendedName>
        <fullName evidence="3">Tetratricopeptide repeat protein</fullName>
    </recommendedName>
</protein>
<dbReference type="HOGENOM" id="CLU_105738_0_0_7"/>
<dbReference type="AlphaFoldDB" id="K7Z919"/>
<dbReference type="STRING" id="1069642.Bdt_1270"/>
<dbReference type="PATRIC" id="fig|1069642.3.peg.1254"/>
<gene>
    <name evidence="1" type="ORF">Bdt_1270</name>
</gene>
<evidence type="ECO:0000313" key="2">
    <source>
        <dbReference type="Proteomes" id="UP000010074"/>
    </source>
</evidence>